<comment type="subcellular location">
    <subcellularLocation>
        <location evidence="1">Membrane</location>
        <topology evidence="1">Multi-pass membrane protein</topology>
    </subcellularLocation>
</comment>
<dbReference type="Pfam" id="PF20684">
    <property type="entry name" value="Fung_rhodopsin"/>
    <property type="match status" value="1"/>
</dbReference>
<evidence type="ECO:0000256" key="5">
    <source>
        <dbReference type="ARBA" id="ARBA00038359"/>
    </source>
</evidence>
<evidence type="ECO:0000256" key="2">
    <source>
        <dbReference type="ARBA" id="ARBA00022692"/>
    </source>
</evidence>
<protein>
    <recommendedName>
        <fullName evidence="8">Rhodopsin domain-containing protein</fullName>
    </recommendedName>
</protein>
<feature type="transmembrane region" description="Helical" evidence="7">
    <location>
        <begin position="50"/>
        <end position="71"/>
    </location>
</feature>
<keyword evidence="3 7" id="KW-1133">Transmembrane helix</keyword>
<name>A0AAV9PM53_9PEZI</name>
<keyword evidence="10" id="KW-1185">Reference proteome</keyword>
<evidence type="ECO:0000256" key="1">
    <source>
        <dbReference type="ARBA" id="ARBA00004141"/>
    </source>
</evidence>
<dbReference type="RefSeq" id="XP_064662500.1">
    <property type="nucleotide sequence ID" value="XM_064799745.1"/>
</dbReference>
<feature type="transmembrane region" description="Helical" evidence="7">
    <location>
        <begin position="91"/>
        <end position="114"/>
    </location>
</feature>
<feature type="region of interest" description="Disordered" evidence="6">
    <location>
        <begin position="223"/>
        <end position="245"/>
    </location>
</feature>
<dbReference type="Proteomes" id="UP001337655">
    <property type="component" value="Unassembled WGS sequence"/>
</dbReference>
<feature type="transmembrane region" description="Helical" evidence="7">
    <location>
        <begin position="126"/>
        <end position="148"/>
    </location>
</feature>
<feature type="transmembrane region" description="Helical" evidence="7">
    <location>
        <begin position="16"/>
        <end position="38"/>
    </location>
</feature>
<evidence type="ECO:0000256" key="4">
    <source>
        <dbReference type="ARBA" id="ARBA00023136"/>
    </source>
</evidence>
<dbReference type="PANTHER" id="PTHR33048">
    <property type="entry name" value="PTH11-LIKE INTEGRAL MEMBRANE PROTEIN (AFU_ORTHOLOGUE AFUA_5G11245)"/>
    <property type="match status" value="1"/>
</dbReference>
<proteinExistence type="inferred from homology"/>
<evidence type="ECO:0000259" key="8">
    <source>
        <dbReference type="Pfam" id="PF20684"/>
    </source>
</evidence>
<keyword evidence="4 7" id="KW-0472">Membrane</keyword>
<accession>A0AAV9PM53</accession>
<comment type="similarity">
    <text evidence="5">Belongs to the SAT4 family.</text>
</comment>
<sequence length="299" mass="32068">MDDVPSDSIRRAETSFFASNILLVLIHGCSRASTVISLWRVCQSTPSSKFAITISFTIVAWSIASIVGLVVRRAVGEEFWRPVGADCNFALWASISLSGLAIDVAMAACALTFIAGLQMAVSKKIYALLVFGAGICTIIPNGYGLAYLHRHVDEIARDASISSAPFVNANQAAIAVAVWTRAFETARKLQQDMGYASCGLASFSASDYIRGTQASRTRAFYAGGSKHSRTAQASASRPRRTVSEDELRLRPRAGDDRISIMARDGTDATGVSVKSSSAIGGINVRQEFGWSVDDSHSER</sequence>
<evidence type="ECO:0000313" key="9">
    <source>
        <dbReference type="EMBL" id="KAK5173805.1"/>
    </source>
</evidence>
<organism evidence="9 10">
    <name type="scientific">Saxophila tyrrhenica</name>
    <dbReference type="NCBI Taxonomy" id="1690608"/>
    <lineage>
        <taxon>Eukaryota</taxon>
        <taxon>Fungi</taxon>
        <taxon>Dikarya</taxon>
        <taxon>Ascomycota</taxon>
        <taxon>Pezizomycotina</taxon>
        <taxon>Dothideomycetes</taxon>
        <taxon>Dothideomycetidae</taxon>
        <taxon>Mycosphaerellales</taxon>
        <taxon>Extremaceae</taxon>
        <taxon>Saxophila</taxon>
    </lineage>
</organism>
<dbReference type="AlphaFoldDB" id="A0AAV9PM53"/>
<dbReference type="PANTHER" id="PTHR33048:SF47">
    <property type="entry name" value="INTEGRAL MEMBRANE PROTEIN-RELATED"/>
    <property type="match status" value="1"/>
</dbReference>
<evidence type="ECO:0000256" key="3">
    <source>
        <dbReference type="ARBA" id="ARBA00022989"/>
    </source>
</evidence>
<dbReference type="EMBL" id="JAVRRT010000003">
    <property type="protein sequence ID" value="KAK5173805.1"/>
    <property type="molecule type" value="Genomic_DNA"/>
</dbReference>
<evidence type="ECO:0000256" key="6">
    <source>
        <dbReference type="SAM" id="MobiDB-lite"/>
    </source>
</evidence>
<keyword evidence="2 7" id="KW-0812">Transmembrane</keyword>
<dbReference type="GeneID" id="89923833"/>
<dbReference type="InterPro" id="IPR049326">
    <property type="entry name" value="Rhodopsin_dom_fungi"/>
</dbReference>
<evidence type="ECO:0000313" key="10">
    <source>
        <dbReference type="Proteomes" id="UP001337655"/>
    </source>
</evidence>
<dbReference type="InterPro" id="IPR052337">
    <property type="entry name" value="SAT4-like"/>
</dbReference>
<evidence type="ECO:0000256" key="7">
    <source>
        <dbReference type="SAM" id="Phobius"/>
    </source>
</evidence>
<dbReference type="GO" id="GO:0016020">
    <property type="term" value="C:membrane"/>
    <property type="evidence" value="ECO:0007669"/>
    <property type="project" value="UniProtKB-SubCell"/>
</dbReference>
<gene>
    <name evidence="9" type="ORF">LTR77_002486</name>
</gene>
<comment type="caution">
    <text evidence="9">The sequence shown here is derived from an EMBL/GenBank/DDBJ whole genome shotgun (WGS) entry which is preliminary data.</text>
</comment>
<reference evidence="9 10" key="1">
    <citation type="submission" date="2023-08" db="EMBL/GenBank/DDBJ databases">
        <title>Black Yeasts Isolated from many extreme environments.</title>
        <authorList>
            <person name="Coleine C."/>
            <person name="Stajich J.E."/>
            <person name="Selbmann L."/>
        </authorList>
    </citation>
    <scope>NUCLEOTIDE SEQUENCE [LARGE SCALE GENOMIC DNA]</scope>
    <source>
        <strain evidence="9 10">CCFEE 5935</strain>
    </source>
</reference>
<feature type="domain" description="Rhodopsin" evidence="8">
    <location>
        <begin position="2"/>
        <end position="167"/>
    </location>
</feature>